<keyword evidence="3" id="KW-1185">Reference proteome</keyword>
<dbReference type="EMBL" id="CDHN01000001">
    <property type="protein sequence ID" value="CEJ82813.1"/>
    <property type="molecule type" value="Genomic_DNA"/>
</dbReference>
<dbReference type="OrthoDB" id="3546385at2759"/>
<dbReference type="HOGENOM" id="CLU_082780_0_0_1"/>
<evidence type="ECO:0000313" key="2">
    <source>
        <dbReference type="EMBL" id="CEJ82813.1"/>
    </source>
</evidence>
<dbReference type="AlphaFoldDB" id="A0A0A1SQW1"/>
<proteinExistence type="predicted"/>
<name>A0A0A1SQW1_9HYPO</name>
<protein>
    <recommendedName>
        <fullName evidence="1">2EXR domain-containing protein</fullName>
    </recommendedName>
</protein>
<accession>A0A0A1SQW1</accession>
<organism evidence="2 3">
    <name type="scientific">[Torrubiella] hemipterigena</name>
    <dbReference type="NCBI Taxonomy" id="1531966"/>
    <lineage>
        <taxon>Eukaryota</taxon>
        <taxon>Fungi</taxon>
        <taxon>Dikarya</taxon>
        <taxon>Ascomycota</taxon>
        <taxon>Pezizomycotina</taxon>
        <taxon>Sordariomycetes</taxon>
        <taxon>Hypocreomycetidae</taxon>
        <taxon>Hypocreales</taxon>
        <taxon>Clavicipitaceae</taxon>
        <taxon>Clavicipitaceae incertae sedis</taxon>
        <taxon>'Torrubiella' clade</taxon>
    </lineage>
</organism>
<feature type="domain" description="2EXR" evidence="1">
    <location>
        <begin position="6"/>
        <end position="121"/>
    </location>
</feature>
<dbReference type="Proteomes" id="UP000039046">
    <property type="component" value="Unassembled WGS sequence"/>
</dbReference>
<dbReference type="InterPro" id="IPR045518">
    <property type="entry name" value="2EXR"/>
</dbReference>
<evidence type="ECO:0000259" key="1">
    <source>
        <dbReference type="Pfam" id="PF20150"/>
    </source>
</evidence>
<reference evidence="2 3" key="1">
    <citation type="journal article" date="2015" name="Genome Announc.">
        <title>Draft Genome Sequence and Gene Annotation of the Entomopathogenic Fungus Verticillium hemipterigenum.</title>
        <authorList>
            <person name="Horn F."/>
            <person name="Habel A."/>
            <person name="Scharf D.H."/>
            <person name="Dworschak J."/>
            <person name="Brakhage A.A."/>
            <person name="Guthke R."/>
            <person name="Hertweck C."/>
            <person name="Linde J."/>
        </authorList>
    </citation>
    <scope>NUCLEOTIDE SEQUENCE [LARGE SCALE GENOMIC DNA]</scope>
</reference>
<dbReference type="Pfam" id="PF20150">
    <property type="entry name" value="2EXR"/>
    <property type="match status" value="1"/>
</dbReference>
<sequence>MAAPLFPSFTRLPRELRDQIWYYALPDDDSPALFSYVKGFVRPFIYDCPLGHKWYGHKVGMRFYHEELDPVPVDAPLLHVNAESASAAIAWAEEKGYIVSHDMEKDCPAISRRMDRHHDILYFPPGEGEELAQDIWDLNGIHHKYFGDWWMPTQYAISEMEMLSAEKAIASIFSCDDTTCCLKAAVAYVLTAERATILPKAEFTGRIKAQRWSIQPGNERALEFDFTSRTFHGDQAINLTAMLSCE</sequence>
<evidence type="ECO:0000313" key="3">
    <source>
        <dbReference type="Proteomes" id="UP000039046"/>
    </source>
</evidence>
<gene>
    <name evidence="2" type="ORF">VHEMI02860</name>
</gene>